<dbReference type="InterPro" id="IPR007751">
    <property type="entry name" value="DUF676_lipase-like"/>
</dbReference>
<keyword evidence="5" id="KW-0496">Mitochondrion</keyword>
<name>A0A2R6X290_MARPO</name>
<dbReference type="InterPro" id="IPR029058">
    <property type="entry name" value="AB_hydrolase_fold"/>
</dbReference>
<sequence length="320" mass="36041">MGQSGSSEAREDLILTREGIHQINDAVYELHAPAGVPDVEIVFFHGLQPFDYKDAHWQTWLTGAKNSNELWPQTWLPRDFRSARILSISYDSSAQEGSAAGRTDMFLIGENLVQNIVLSKDAHVGQTANCPVIFVGHSLGGLVIKKVILSARKKLDQLSPKRAHNVQDVAKLESFLQNIKGVFYFATPHQGSSMADVAKMTDFIKVLPQRSEVLKFLTVLNKEGARLNDEFRVWRENNNVRAWTLFELLPTIFAGFGKIVVEEGSARFDADKFYGAQEDHISICKLEKQSSTSYQFFTEFITECTGLDKRMHQEDDSLIV</sequence>
<dbReference type="OrthoDB" id="427518at2759"/>
<evidence type="ECO:0000259" key="7">
    <source>
        <dbReference type="Pfam" id="PF05057"/>
    </source>
</evidence>
<accession>A0A2R6X290</accession>
<dbReference type="AlphaFoldDB" id="A0A2R6X290"/>
<evidence type="ECO:0000256" key="3">
    <source>
        <dbReference type="ARBA" id="ARBA00004370"/>
    </source>
</evidence>
<evidence type="ECO:0000313" key="9">
    <source>
        <dbReference type="Proteomes" id="UP000244005"/>
    </source>
</evidence>
<evidence type="ECO:0000256" key="1">
    <source>
        <dbReference type="ARBA" id="ARBA00004173"/>
    </source>
</evidence>
<comment type="subcellular location">
    <subcellularLocation>
        <location evidence="2">Endoplasmic reticulum</location>
    </subcellularLocation>
    <subcellularLocation>
        <location evidence="3">Membrane</location>
    </subcellularLocation>
    <subcellularLocation>
        <location evidence="1">Mitochondrion</location>
    </subcellularLocation>
</comment>
<gene>
    <name evidence="8" type="ORF">MARPO_0041s0095</name>
</gene>
<dbReference type="GO" id="GO:0016020">
    <property type="term" value="C:membrane"/>
    <property type="evidence" value="ECO:0007669"/>
    <property type="project" value="UniProtKB-SubCell"/>
</dbReference>
<reference evidence="9" key="1">
    <citation type="journal article" date="2017" name="Cell">
        <title>Insights into land plant evolution garnered from the Marchantia polymorpha genome.</title>
        <authorList>
            <person name="Bowman J.L."/>
            <person name="Kohchi T."/>
            <person name="Yamato K.T."/>
            <person name="Jenkins J."/>
            <person name="Shu S."/>
            <person name="Ishizaki K."/>
            <person name="Yamaoka S."/>
            <person name="Nishihama R."/>
            <person name="Nakamura Y."/>
            <person name="Berger F."/>
            <person name="Adam C."/>
            <person name="Aki S.S."/>
            <person name="Althoff F."/>
            <person name="Araki T."/>
            <person name="Arteaga-Vazquez M.A."/>
            <person name="Balasubrmanian S."/>
            <person name="Barry K."/>
            <person name="Bauer D."/>
            <person name="Boehm C.R."/>
            <person name="Briginshaw L."/>
            <person name="Caballero-Perez J."/>
            <person name="Catarino B."/>
            <person name="Chen F."/>
            <person name="Chiyoda S."/>
            <person name="Chovatia M."/>
            <person name="Davies K.M."/>
            <person name="Delmans M."/>
            <person name="Demura T."/>
            <person name="Dierschke T."/>
            <person name="Dolan L."/>
            <person name="Dorantes-Acosta A.E."/>
            <person name="Eklund D.M."/>
            <person name="Florent S.N."/>
            <person name="Flores-Sandoval E."/>
            <person name="Fujiyama A."/>
            <person name="Fukuzawa H."/>
            <person name="Galik B."/>
            <person name="Grimanelli D."/>
            <person name="Grimwood J."/>
            <person name="Grossniklaus U."/>
            <person name="Hamada T."/>
            <person name="Haseloff J."/>
            <person name="Hetherington A.J."/>
            <person name="Higo A."/>
            <person name="Hirakawa Y."/>
            <person name="Hundley H.N."/>
            <person name="Ikeda Y."/>
            <person name="Inoue K."/>
            <person name="Inoue S.I."/>
            <person name="Ishida S."/>
            <person name="Jia Q."/>
            <person name="Kakita M."/>
            <person name="Kanazawa T."/>
            <person name="Kawai Y."/>
            <person name="Kawashima T."/>
            <person name="Kennedy M."/>
            <person name="Kinose K."/>
            <person name="Kinoshita T."/>
            <person name="Kohara Y."/>
            <person name="Koide E."/>
            <person name="Komatsu K."/>
            <person name="Kopischke S."/>
            <person name="Kubo M."/>
            <person name="Kyozuka J."/>
            <person name="Lagercrantz U."/>
            <person name="Lin S.S."/>
            <person name="Lindquist E."/>
            <person name="Lipzen A.M."/>
            <person name="Lu C.W."/>
            <person name="De Luna E."/>
            <person name="Martienssen R.A."/>
            <person name="Minamino N."/>
            <person name="Mizutani M."/>
            <person name="Mizutani M."/>
            <person name="Mochizuki N."/>
            <person name="Monte I."/>
            <person name="Mosher R."/>
            <person name="Nagasaki H."/>
            <person name="Nakagami H."/>
            <person name="Naramoto S."/>
            <person name="Nishitani K."/>
            <person name="Ohtani M."/>
            <person name="Okamoto T."/>
            <person name="Okumura M."/>
            <person name="Phillips J."/>
            <person name="Pollak B."/>
            <person name="Reinders A."/>
            <person name="Rovekamp M."/>
            <person name="Sano R."/>
            <person name="Sawa S."/>
            <person name="Schmid M.W."/>
            <person name="Shirakawa M."/>
            <person name="Solano R."/>
            <person name="Spunde A."/>
            <person name="Suetsugu N."/>
            <person name="Sugano S."/>
            <person name="Sugiyama A."/>
            <person name="Sun R."/>
            <person name="Suzuki Y."/>
            <person name="Takenaka M."/>
            <person name="Takezawa D."/>
            <person name="Tomogane H."/>
            <person name="Tsuzuki M."/>
            <person name="Ueda T."/>
            <person name="Umeda M."/>
            <person name="Ward J.M."/>
            <person name="Watanabe Y."/>
            <person name="Yazaki K."/>
            <person name="Yokoyama R."/>
            <person name="Yoshitake Y."/>
            <person name="Yotsui I."/>
            <person name="Zachgo S."/>
            <person name="Schmutz J."/>
        </authorList>
    </citation>
    <scope>NUCLEOTIDE SEQUENCE [LARGE SCALE GENOMIC DNA]</scope>
    <source>
        <strain evidence="9">Tak-1</strain>
    </source>
</reference>
<feature type="domain" description="DUF676" evidence="7">
    <location>
        <begin position="103"/>
        <end position="198"/>
    </location>
</feature>
<proteinExistence type="predicted"/>
<dbReference type="GO" id="GO:0005783">
    <property type="term" value="C:endoplasmic reticulum"/>
    <property type="evidence" value="ECO:0007669"/>
    <property type="project" value="UniProtKB-SubCell"/>
</dbReference>
<dbReference type="GO" id="GO:0005739">
    <property type="term" value="C:mitochondrion"/>
    <property type="evidence" value="ECO:0007669"/>
    <property type="project" value="UniProtKB-SubCell"/>
</dbReference>
<dbReference type="PANTHER" id="PTHR48182">
    <property type="entry name" value="PROTEIN SERAC1"/>
    <property type="match status" value="1"/>
</dbReference>
<evidence type="ECO:0000256" key="2">
    <source>
        <dbReference type="ARBA" id="ARBA00004240"/>
    </source>
</evidence>
<protein>
    <recommendedName>
        <fullName evidence="7">DUF676 domain-containing protein</fullName>
    </recommendedName>
</protein>
<keyword evidence="9" id="KW-1185">Reference proteome</keyword>
<organism evidence="8 9">
    <name type="scientific">Marchantia polymorpha</name>
    <name type="common">Common liverwort</name>
    <name type="synonym">Marchantia aquatica</name>
    <dbReference type="NCBI Taxonomy" id="3197"/>
    <lineage>
        <taxon>Eukaryota</taxon>
        <taxon>Viridiplantae</taxon>
        <taxon>Streptophyta</taxon>
        <taxon>Embryophyta</taxon>
        <taxon>Marchantiophyta</taxon>
        <taxon>Marchantiopsida</taxon>
        <taxon>Marchantiidae</taxon>
        <taxon>Marchantiales</taxon>
        <taxon>Marchantiaceae</taxon>
        <taxon>Marchantia</taxon>
    </lineage>
</organism>
<evidence type="ECO:0000313" key="8">
    <source>
        <dbReference type="EMBL" id="PTQ40228.1"/>
    </source>
</evidence>
<evidence type="ECO:0000256" key="5">
    <source>
        <dbReference type="ARBA" id="ARBA00023128"/>
    </source>
</evidence>
<dbReference type="SUPFAM" id="SSF53474">
    <property type="entry name" value="alpha/beta-Hydrolases"/>
    <property type="match status" value="1"/>
</dbReference>
<keyword evidence="6" id="KW-0472">Membrane</keyword>
<dbReference type="Gramene" id="Mp4g18140.1">
    <property type="protein sequence ID" value="Mp4g18140.1.cds"/>
    <property type="gene ID" value="Mp4g18140"/>
</dbReference>
<dbReference type="Gene3D" id="3.40.50.1820">
    <property type="entry name" value="alpha/beta hydrolase"/>
    <property type="match status" value="1"/>
</dbReference>
<dbReference type="InterPro" id="IPR052374">
    <property type="entry name" value="SERAC1"/>
</dbReference>
<evidence type="ECO:0000256" key="6">
    <source>
        <dbReference type="ARBA" id="ARBA00023136"/>
    </source>
</evidence>
<dbReference type="Proteomes" id="UP000244005">
    <property type="component" value="Unassembled WGS sequence"/>
</dbReference>
<keyword evidence="4" id="KW-0256">Endoplasmic reticulum</keyword>
<dbReference type="PANTHER" id="PTHR48182:SF2">
    <property type="entry name" value="PROTEIN SERAC1"/>
    <property type="match status" value="1"/>
</dbReference>
<dbReference type="EMBL" id="KZ772713">
    <property type="protein sequence ID" value="PTQ40228.1"/>
    <property type="molecule type" value="Genomic_DNA"/>
</dbReference>
<dbReference type="Pfam" id="PF05057">
    <property type="entry name" value="DUF676"/>
    <property type="match status" value="1"/>
</dbReference>
<evidence type="ECO:0000256" key="4">
    <source>
        <dbReference type="ARBA" id="ARBA00022824"/>
    </source>
</evidence>